<protein>
    <submittedName>
        <fullName evidence="2">DUF2970 domain-containing protein</fullName>
    </submittedName>
</protein>
<dbReference type="EMBL" id="JBIGHW010000003">
    <property type="protein sequence ID" value="MFG6440693.1"/>
    <property type="molecule type" value="Genomic_DNA"/>
</dbReference>
<keyword evidence="1" id="KW-0472">Membrane</keyword>
<name>A0ABW7FH99_9BURK</name>
<accession>A0ABW7FH99</accession>
<organism evidence="2 3">
    <name type="scientific">Pelomonas margarita</name>
    <dbReference type="NCBI Taxonomy" id="3299031"/>
    <lineage>
        <taxon>Bacteria</taxon>
        <taxon>Pseudomonadati</taxon>
        <taxon>Pseudomonadota</taxon>
        <taxon>Betaproteobacteria</taxon>
        <taxon>Burkholderiales</taxon>
        <taxon>Sphaerotilaceae</taxon>
        <taxon>Roseateles</taxon>
    </lineage>
</organism>
<proteinExistence type="predicted"/>
<feature type="transmembrane region" description="Helical" evidence="1">
    <location>
        <begin position="50"/>
        <end position="73"/>
    </location>
</feature>
<dbReference type="Proteomes" id="UP001606301">
    <property type="component" value="Unassembled WGS sequence"/>
</dbReference>
<gene>
    <name evidence="2" type="ORF">ACG0Z3_08365</name>
</gene>
<sequence>MSAPGQDLKEAVGRKASIIQTISAVAWSFFGVRRGRDHENDMAKLNPVHVIIAGLLGAALFVLVLVLVVRWVISSGVAAA</sequence>
<dbReference type="RefSeq" id="WP_394396814.1">
    <property type="nucleotide sequence ID" value="NZ_JBIGHW010000003.1"/>
</dbReference>
<keyword evidence="3" id="KW-1185">Reference proteome</keyword>
<dbReference type="Pfam" id="PF11174">
    <property type="entry name" value="DUF2970"/>
    <property type="match status" value="1"/>
</dbReference>
<keyword evidence="1" id="KW-1133">Transmembrane helix</keyword>
<dbReference type="InterPro" id="IPR021344">
    <property type="entry name" value="DUF2970"/>
</dbReference>
<evidence type="ECO:0000313" key="3">
    <source>
        <dbReference type="Proteomes" id="UP001606301"/>
    </source>
</evidence>
<evidence type="ECO:0000313" key="2">
    <source>
        <dbReference type="EMBL" id="MFG6440693.1"/>
    </source>
</evidence>
<comment type="caution">
    <text evidence="2">The sequence shown here is derived from an EMBL/GenBank/DDBJ whole genome shotgun (WGS) entry which is preliminary data.</text>
</comment>
<keyword evidence="1" id="KW-0812">Transmembrane</keyword>
<reference evidence="2 3" key="1">
    <citation type="submission" date="2024-08" db="EMBL/GenBank/DDBJ databases">
        <authorList>
            <person name="Lu H."/>
        </authorList>
    </citation>
    <scope>NUCLEOTIDE SEQUENCE [LARGE SCALE GENOMIC DNA]</scope>
    <source>
        <strain evidence="2 3">LKC17W</strain>
    </source>
</reference>
<evidence type="ECO:0000256" key="1">
    <source>
        <dbReference type="SAM" id="Phobius"/>
    </source>
</evidence>